<dbReference type="PANTHER" id="PTHR43177:SF3">
    <property type="entry name" value="PROTEIN NRFC HOMOLOG"/>
    <property type="match status" value="1"/>
</dbReference>
<evidence type="ECO:0000256" key="3">
    <source>
        <dbReference type="ARBA" id="ARBA00023004"/>
    </source>
</evidence>
<evidence type="ECO:0000313" key="7">
    <source>
        <dbReference type="Proteomes" id="UP000598633"/>
    </source>
</evidence>
<dbReference type="AlphaFoldDB" id="A0A8J6Y405"/>
<dbReference type="SUPFAM" id="SSF54862">
    <property type="entry name" value="4Fe-4S ferredoxins"/>
    <property type="match status" value="1"/>
</dbReference>
<dbReference type="CDD" id="cd10550">
    <property type="entry name" value="DMSOR_beta_like"/>
    <property type="match status" value="1"/>
</dbReference>
<keyword evidence="4" id="KW-0411">Iron-sulfur</keyword>
<dbReference type="Pfam" id="PF12800">
    <property type="entry name" value="Fer4_4"/>
    <property type="match status" value="1"/>
</dbReference>
<dbReference type="PANTHER" id="PTHR43177">
    <property type="entry name" value="PROTEIN NRFC"/>
    <property type="match status" value="1"/>
</dbReference>
<feature type="domain" description="4Fe-4S ferredoxin-type" evidence="5">
    <location>
        <begin position="76"/>
        <end position="105"/>
    </location>
</feature>
<keyword evidence="2" id="KW-0479">Metal-binding</keyword>
<accession>A0A8J6Y405</accession>
<feature type="domain" description="4Fe-4S ferredoxin-type" evidence="5">
    <location>
        <begin position="110"/>
        <end position="135"/>
    </location>
</feature>
<dbReference type="PROSITE" id="PS51379">
    <property type="entry name" value="4FE4S_FER_2"/>
    <property type="match status" value="4"/>
</dbReference>
<dbReference type="GO" id="GO:0051539">
    <property type="term" value="F:4 iron, 4 sulfur cluster binding"/>
    <property type="evidence" value="ECO:0007669"/>
    <property type="project" value="UniProtKB-KW"/>
</dbReference>
<dbReference type="InterPro" id="IPR017896">
    <property type="entry name" value="4Fe4S_Fe-S-bd"/>
</dbReference>
<comment type="caution">
    <text evidence="6">The sequence shown here is derived from an EMBL/GenBank/DDBJ whole genome shotgun (WGS) entry which is preliminary data.</text>
</comment>
<sequence length="158" mass="17045">MKMIFKVSVERCIACGKCELACAFAHGSEGRPAKTRINIHRRGPELGTPIVCFQCDDAACVAVCPTEALARNGETGAIEMVRSRCISCRMCVAACPFGNMLWDETYHCVQKCDLCGGDPRCVPFCPTGAIAWVPVEEAAIPPEPLDRESLTFETGTGV</sequence>
<organism evidence="6 7">
    <name type="scientific">Candidatus Sulfomarinibacter kjeldsenii</name>
    <dbReference type="NCBI Taxonomy" id="2885994"/>
    <lineage>
        <taxon>Bacteria</taxon>
        <taxon>Pseudomonadati</taxon>
        <taxon>Acidobacteriota</taxon>
        <taxon>Thermoanaerobaculia</taxon>
        <taxon>Thermoanaerobaculales</taxon>
        <taxon>Candidatus Sulfomarinibacteraceae</taxon>
        <taxon>Candidatus Sulfomarinibacter</taxon>
    </lineage>
</organism>
<dbReference type="Pfam" id="PF13247">
    <property type="entry name" value="Fer4_11"/>
    <property type="match status" value="1"/>
</dbReference>
<keyword evidence="1" id="KW-0004">4Fe-4S</keyword>
<dbReference type="InterPro" id="IPR050954">
    <property type="entry name" value="ET_IronSulfur_Cluster-Binding"/>
</dbReference>
<dbReference type="PROSITE" id="PS00198">
    <property type="entry name" value="4FE4S_FER_1"/>
    <property type="match status" value="1"/>
</dbReference>
<dbReference type="GO" id="GO:0046872">
    <property type="term" value="F:metal ion binding"/>
    <property type="evidence" value="ECO:0007669"/>
    <property type="project" value="UniProtKB-KW"/>
</dbReference>
<evidence type="ECO:0000256" key="1">
    <source>
        <dbReference type="ARBA" id="ARBA00022485"/>
    </source>
</evidence>
<evidence type="ECO:0000313" key="6">
    <source>
        <dbReference type="EMBL" id="MBD3869827.1"/>
    </source>
</evidence>
<keyword evidence="3" id="KW-0408">Iron</keyword>
<reference evidence="6 7" key="1">
    <citation type="submission" date="2020-08" db="EMBL/GenBank/DDBJ databases">
        <title>Acidobacteriota in marine sediments use diverse sulfur dissimilation pathways.</title>
        <authorList>
            <person name="Wasmund K."/>
        </authorList>
    </citation>
    <scope>NUCLEOTIDE SEQUENCE [LARGE SCALE GENOMIC DNA]</scope>
    <source>
        <strain evidence="6">MAG AM3-A</strain>
    </source>
</reference>
<feature type="domain" description="4Fe-4S ferredoxin-type" evidence="5">
    <location>
        <begin position="3"/>
        <end position="32"/>
    </location>
</feature>
<dbReference type="InterPro" id="IPR017900">
    <property type="entry name" value="4Fe4S_Fe_S_CS"/>
</dbReference>
<dbReference type="Proteomes" id="UP000598633">
    <property type="component" value="Unassembled WGS sequence"/>
</dbReference>
<evidence type="ECO:0000256" key="2">
    <source>
        <dbReference type="ARBA" id="ARBA00022723"/>
    </source>
</evidence>
<name>A0A8J6Y405_9BACT</name>
<gene>
    <name evidence="6" type="ORF">IFJ97_00540</name>
</gene>
<dbReference type="EMBL" id="JACXWA010000008">
    <property type="protein sequence ID" value="MBD3869827.1"/>
    <property type="molecule type" value="Genomic_DNA"/>
</dbReference>
<dbReference type="Gene3D" id="3.30.70.20">
    <property type="match status" value="2"/>
</dbReference>
<proteinExistence type="predicted"/>
<feature type="domain" description="4Fe-4S ferredoxin-type" evidence="5">
    <location>
        <begin position="42"/>
        <end position="74"/>
    </location>
</feature>
<evidence type="ECO:0000259" key="5">
    <source>
        <dbReference type="PROSITE" id="PS51379"/>
    </source>
</evidence>
<protein>
    <submittedName>
        <fullName evidence="6">4Fe-4S dicluster domain-containing protein</fullName>
    </submittedName>
</protein>
<evidence type="ECO:0000256" key="4">
    <source>
        <dbReference type="ARBA" id="ARBA00023014"/>
    </source>
</evidence>